<feature type="compositionally biased region" description="Basic and acidic residues" evidence="1">
    <location>
        <begin position="70"/>
        <end position="87"/>
    </location>
</feature>
<evidence type="ECO:0000256" key="1">
    <source>
        <dbReference type="SAM" id="MobiDB-lite"/>
    </source>
</evidence>
<proteinExistence type="predicted"/>
<name>A0AA38WXP1_9EURO</name>
<dbReference type="GO" id="GO:0005730">
    <property type="term" value="C:nucleolus"/>
    <property type="evidence" value="ECO:0007669"/>
    <property type="project" value="TreeGrafter"/>
</dbReference>
<feature type="region of interest" description="Disordered" evidence="1">
    <location>
        <begin position="1"/>
        <end position="113"/>
    </location>
</feature>
<accession>A0AA38WXP1</accession>
<feature type="compositionally biased region" description="Basic and acidic residues" evidence="1">
    <location>
        <begin position="100"/>
        <end position="113"/>
    </location>
</feature>
<dbReference type="EMBL" id="JAPDRK010000023">
    <property type="protein sequence ID" value="KAJ9603039.1"/>
    <property type="molecule type" value="Genomic_DNA"/>
</dbReference>
<evidence type="ECO:0008006" key="4">
    <source>
        <dbReference type="Google" id="ProtNLM"/>
    </source>
</evidence>
<gene>
    <name evidence="2" type="ORF">H2200_012334</name>
</gene>
<protein>
    <recommendedName>
        <fullName evidence="4">DUF1754-domain-containing protein</fullName>
    </recommendedName>
</protein>
<keyword evidence="3" id="KW-1185">Reference proteome</keyword>
<dbReference type="PANTHER" id="PTHR13282">
    <property type="entry name" value="PROTEIN FAM32A"/>
    <property type="match status" value="1"/>
</dbReference>
<reference evidence="2" key="1">
    <citation type="submission" date="2022-10" db="EMBL/GenBank/DDBJ databases">
        <title>Culturing micro-colonial fungi from biological soil crusts in the Mojave desert and describing Neophaeococcomyces mojavensis, and introducing the new genera and species Taxawa tesnikishii.</title>
        <authorList>
            <person name="Kurbessoian T."/>
            <person name="Stajich J.E."/>
        </authorList>
    </citation>
    <scope>NUCLEOTIDE SEQUENCE</scope>
    <source>
        <strain evidence="2">TK_41</strain>
    </source>
</reference>
<dbReference type="Proteomes" id="UP001172673">
    <property type="component" value="Unassembled WGS sequence"/>
</dbReference>
<comment type="caution">
    <text evidence="2">The sequence shown here is derived from an EMBL/GenBank/DDBJ whole genome shotgun (WGS) entry which is preliminary data.</text>
</comment>
<sequence>MAPSDAYASAGSGKLKLKGVKDSKVDKKKKKKSSLSKQKEDEEGAAQGEFKDRSVMLKKLEEEDAALAGEEGRSLQKRESGTRAEGDERQDEEESGGEVFKTEAEKRYEEQRRKRLEERLKREGVKTHKERVEELNRYLSGLSEHHDMPRIGPG</sequence>
<dbReference type="PANTHER" id="PTHR13282:SF6">
    <property type="entry name" value="PROTEIN FAM32A"/>
    <property type="match status" value="1"/>
</dbReference>
<dbReference type="Pfam" id="PF08555">
    <property type="entry name" value="FAM32A"/>
    <property type="match status" value="1"/>
</dbReference>
<dbReference type="AlphaFoldDB" id="A0AA38WXP1"/>
<feature type="compositionally biased region" description="Basic and acidic residues" evidence="1">
    <location>
        <begin position="49"/>
        <end position="61"/>
    </location>
</feature>
<organism evidence="2 3">
    <name type="scientific">Cladophialophora chaetospira</name>
    <dbReference type="NCBI Taxonomy" id="386627"/>
    <lineage>
        <taxon>Eukaryota</taxon>
        <taxon>Fungi</taxon>
        <taxon>Dikarya</taxon>
        <taxon>Ascomycota</taxon>
        <taxon>Pezizomycotina</taxon>
        <taxon>Eurotiomycetes</taxon>
        <taxon>Chaetothyriomycetidae</taxon>
        <taxon>Chaetothyriales</taxon>
        <taxon>Herpotrichiellaceae</taxon>
        <taxon>Cladophialophora</taxon>
    </lineage>
</organism>
<dbReference type="InterPro" id="IPR013865">
    <property type="entry name" value="FAM32A"/>
</dbReference>
<evidence type="ECO:0000313" key="2">
    <source>
        <dbReference type="EMBL" id="KAJ9603039.1"/>
    </source>
</evidence>
<evidence type="ECO:0000313" key="3">
    <source>
        <dbReference type="Proteomes" id="UP001172673"/>
    </source>
</evidence>